<evidence type="ECO:0000313" key="5">
    <source>
        <dbReference type="EMBL" id="AYV78008.1"/>
    </source>
</evidence>
<accession>A0A3G4ZSY8</accession>
<dbReference type="InterPro" id="IPR011057">
    <property type="entry name" value="Mss4-like_sf"/>
</dbReference>
<dbReference type="SUPFAM" id="SSF51316">
    <property type="entry name" value="Mss4-like"/>
    <property type="match status" value="1"/>
</dbReference>
<evidence type="ECO:0000259" key="4">
    <source>
        <dbReference type="PROSITE" id="PS51891"/>
    </source>
</evidence>
<proteinExistence type="inferred from homology"/>
<name>A0A3G4ZSY8_9VIRU</name>
<gene>
    <name evidence="5" type="ORF">Edafosvirus3_86</name>
</gene>
<comment type="similarity">
    <text evidence="1">Belongs to the Gfa family.</text>
</comment>
<dbReference type="EMBL" id="MK072068">
    <property type="protein sequence ID" value="AYV78008.1"/>
    <property type="molecule type" value="Genomic_DNA"/>
</dbReference>
<dbReference type="Gene3D" id="3.90.1590.10">
    <property type="entry name" value="glutathione-dependent formaldehyde- activating enzyme (gfa)"/>
    <property type="match status" value="1"/>
</dbReference>
<dbReference type="PROSITE" id="PS51891">
    <property type="entry name" value="CENP_V_GFA"/>
    <property type="match status" value="1"/>
</dbReference>
<protein>
    <submittedName>
        <fullName evidence="5">Aldehyde-activating protein</fullName>
    </submittedName>
</protein>
<dbReference type="InterPro" id="IPR006913">
    <property type="entry name" value="CENP-V/GFA"/>
</dbReference>
<dbReference type="GO" id="GO:0016846">
    <property type="term" value="F:carbon-sulfur lyase activity"/>
    <property type="evidence" value="ECO:0007669"/>
    <property type="project" value="InterPro"/>
</dbReference>
<dbReference type="GO" id="GO:0046872">
    <property type="term" value="F:metal ion binding"/>
    <property type="evidence" value="ECO:0007669"/>
    <property type="project" value="UniProtKB-KW"/>
</dbReference>
<keyword evidence="2" id="KW-0479">Metal-binding</keyword>
<keyword evidence="3" id="KW-0862">Zinc</keyword>
<evidence type="ECO:0000256" key="2">
    <source>
        <dbReference type="ARBA" id="ARBA00022723"/>
    </source>
</evidence>
<sequence>MSNCVCSCSCNQIKFNLPALPKEIARCFCSICKKFYNRDSSMFSKYDKSLLKSIDVDKIIIKRSSSRAVRGFCSTCKTPIFMLYDNSNNIWIISDVFKFDFKYIEIYDIFKKIEHN</sequence>
<evidence type="ECO:0000256" key="1">
    <source>
        <dbReference type="ARBA" id="ARBA00005495"/>
    </source>
</evidence>
<organism evidence="5">
    <name type="scientific">Edafosvirus sp</name>
    <dbReference type="NCBI Taxonomy" id="2487765"/>
    <lineage>
        <taxon>Viruses</taxon>
        <taxon>Varidnaviria</taxon>
        <taxon>Bamfordvirae</taxon>
        <taxon>Nucleocytoviricota</taxon>
        <taxon>Megaviricetes</taxon>
        <taxon>Imitervirales</taxon>
        <taxon>Mimiviridae</taxon>
        <taxon>Klosneuvirinae</taxon>
    </lineage>
</organism>
<feature type="domain" description="CENP-V/GFA" evidence="4">
    <location>
        <begin position="1"/>
        <end position="108"/>
    </location>
</feature>
<evidence type="ECO:0000256" key="3">
    <source>
        <dbReference type="ARBA" id="ARBA00022833"/>
    </source>
</evidence>
<dbReference type="Pfam" id="PF04828">
    <property type="entry name" value="GFA"/>
    <property type="match status" value="1"/>
</dbReference>
<reference evidence="5" key="1">
    <citation type="submission" date="2018-10" db="EMBL/GenBank/DDBJ databases">
        <title>Hidden diversity of soil giant viruses.</title>
        <authorList>
            <person name="Schulz F."/>
            <person name="Alteio L."/>
            <person name="Goudeau D."/>
            <person name="Ryan E.M."/>
            <person name="Malmstrom R.R."/>
            <person name="Blanchard J."/>
            <person name="Woyke T."/>
        </authorList>
    </citation>
    <scope>NUCLEOTIDE SEQUENCE</scope>
    <source>
        <strain evidence="5">EDV1</strain>
    </source>
</reference>